<dbReference type="Pfam" id="PF00753">
    <property type="entry name" value="Lactamase_B"/>
    <property type="match status" value="1"/>
</dbReference>
<evidence type="ECO:0000256" key="1">
    <source>
        <dbReference type="SAM" id="MobiDB-lite"/>
    </source>
</evidence>
<evidence type="ECO:0000259" key="2">
    <source>
        <dbReference type="SMART" id="SM00849"/>
    </source>
</evidence>
<feature type="compositionally biased region" description="Basic and acidic residues" evidence="1">
    <location>
        <begin position="1"/>
        <end position="11"/>
    </location>
</feature>
<proteinExistence type="predicted"/>
<keyword evidence="4" id="KW-1185">Reference proteome</keyword>
<accession>A0A8I2YMU3</accession>
<gene>
    <name evidence="3" type="ORF">JVT61DRAFT_4520</name>
</gene>
<organism evidence="3 4">
    <name type="scientific">Boletus reticuloceps</name>
    <dbReference type="NCBI Taxonomy" id="495285"/>
    <lineage>
        <taxon>Eukaryota</taxon>
        <taxon>Fungi</taxon>
        <taxon>Dikarya</taxon>
        <taxon>Basidiomycota</taxon>
        <taxon>Agaricomycotina</taxon>
        <taxon>Agaricomycetes</taxon>
        <taxon>Agaricomycetidae</taxon>
        <taxon>Boletales</taxon>
        <taxon>Boletineae</taxon>
        <taxon>Boletaceae</taxon>
        <taxon>Boletoideae</taxon>
        <taxon>Boletus</taxon>
    </lineage>
</organism>
<dbReference type="EMBL" id="JAGFBS010000018">
    <property type="protein sequence ID" value="KAG6374477.1"/>
    <property type="molecule type" value="Genomic_DNA"/>
</dbReference>
<comment type="caution">
    <text evidence="3">The sequence shown here is derived from an EMBL/GenBank/DDBJ whole genome shotgun (WGS) entry which is preliminary data.</text>
</comment>
<dbReference type="AlphaFoldDB" id="A0A8I2YMU3"/>
<dbReference type="SMART" id="SM00849">
    <property type="entry name" value="Lactamase_B"/>
    <property type="match status" value="1"/>
</dbReference>
<dbReference type="InterPro" id="IPR050855">
    <property type="entry name" value="NDM-1-like"/>
</dbReference>
<dbReference type="CDD" id="cd06262">
    <property type="entry name" value="metallo-hydrolase-like_MBL-fold"/>
    <property type="match status" value="1"/>
</dbReference>
<dbReference type="InterPro" id="IPR036866">
    <property type="entry name" value="RibonucZ/Hydroxyglut_hydro"/>
</dbReference>
<sequence length="322" mass="35514">MCRQLNVKEADPTPASASPSGTHLPAFTARRLTPSTFLIKEWDDLWGEHPFIYAKIVPAAQTILLLDTGCGGQTNNPNIDLKDLRKFIETVPVNDNDGKPLNPGGKLSYIVVQSHCHYDHILGVEAFAVDSPILGSSHDPTFASPENLSTHSLCDKLGVRTPSYKLELVLHLHSITSTSGVPLGVRVLHTPGHTPDELALWDAKESMLYVGDTLYEDEPIIFPEEGSLPTWFSTIDDLLSFVRNQPNASQVKINCGHATAMKPAIDVLEATKRFMNDVVSGKEPLRGRCQRKGVWIVEYKQETGRFSLRCPESLVLEARNPA</sequence>
<dbReference type="InterPro" id="IPR001279">
    <property type="entry name" value="Metallo-B-lactamas"/>
</dbReference>
<evidence type="ECO:0000313" key="4">
    <source>
        <dbReference type="Proteomes" id="UP000683000"/>
    </source>
</evidence>
<dbReference type="SUPFAM" id="SSF56281">
    <property type="entry name" value="Metallo-hydrolase/oxidoreductase"/>
    <property type="match status" value="1"/>
</dbReference>
<dbReference type="Gene3D" id="3.60.15.10">
    <property type="entry name" value="Ribonuclease Z/Hydroxyacylglutathione hydrolase-like"/>
    <property type="match status" value="1"/>
</dbReference>
<dbReference type="OrthoDB" id="3341310at2759"/>
<evidence type="ECO:0000313" key="3">
    <source>
        <dbReference type="EMBL" id="KAG6374477.1"/>
    </source>
</evidence>
<feature type="domain" description="Metallo-beta-lactamase" evidence="2">
    <location>
        <begin position="51"/>
        <end position="257"/>
    </location>
</feature>
<name>A0A8I2YMU3_9AGAM</name>
<protein>
    <submittedName>
        <fullName evidence="3">Beta-lactamase-like protein</fullName>
    </submittedName>
</protein>
<dbReference type="Proteomes" id="UP000683000">
    <property type="component" value="Unassembled WGS sequence"/>
</dbReference>
<dbReference type="PANTHER" id="PTHR42951:SF4">
    <property type="entry name" value="ACYL-COENZYME A THIOESTERASE MBLAC2"/>
    <property type="match status" value="1"/>
</dbReference>
<dbReference type="PANTHER" id="PTHR42951">
    <property type="entry name" value="METALLO-BETA-LACTAMASE DOMAIN-CONTAINING"/>
    <property type="match status" value="1"/>
</dbReference>
<reference evidence="3" key="1">
    <citation type="submission" date="2021-03" db="EMBL/GenBank/DDBJ databases">
        <title>Evolutionary innovations through gain and loss of genes in the ectomycorrhizal Boletales.</title>
        <authorList>
            <person name="Wu G."/>
            <person name="Miyauchi S."/>
            <person name="Morin E."/>
            <person name="Yang Z.-L."/>
            <person name="Xu J."/>
            <person name="Martin F.M."/>
        </authorList>
    </citation>
    <scope>NUCLEOTIDE SEQUENCE</scope>
    <source>
        <strain evidence="3">BR01</strain>
    </source>
</reference>
<feature type="region of interest" description="Disordered" evidence="1">
    <location>
        <begin position="1"/>
        <end position="25"/>
    </location>
</feature>